<evidence type="ECO:0000256" key="3">
    <source>
        <dbReference type="ARBA" id="ARBA00022801"/>
    </source>
</evidence>
<proteinExistence type="inferred from homology"/>
<dbReference type="InterPro" id="IPR036412">
    <property type="entry name" value="HAD-like_sf"/>
</dbReference>
<evidence type="ECO:0000256" key="5">
    <source>
        <dbReference type="ARBA" id="ARBA00034778"/>
    </source>
</evidence>
<dbReference type="NCBIfam" id="TIGR01484">
    <property type="entry name" value="HAD-SF-IIB"/>
    <property type="match status" value="1"/>
</dbReference>
<dbReference type="AlphaFoldDB" id="U3C3J5"/>
<dbReference type="EMBL" id="BATL01000035">
    <property type="protein sequence ID" value="GAD76014.1"/>
    <property type="molecule type" value="Genomic_DNA"/>
</dbReference>
<evidence type="ECO:0000313" key="6">
    <source>
        <dbReference type="EMBL" id="GAD76014.1"/>
    </source>
</evidence>
<comment type="caution">
    <text evidence="6">The sequence shown here is derived from an EMBL/GenBank/DDBJ whole genome shotgun (WGS) entry which is preliminary data.</text>
</comment>
<evidence type="ECO:0000313" key="7">
    <source>
        <dbReference type="Proteomes" id="UP000016567"/>
    </source>
</evidence>
<dbReference type="InterPro" id="IPR006379">
    <property type="entry name" value="HAD-SF_hydro_IIB"/>
</dbReference>
<dbReference type="Gene3D" id="3.30.1240.10">
    <property type="match status" value="1"/>
</dbReference>
<dbReference type="RefSeq" id="WP_021709766.1">
    <property type="nucleotide sequence ID" value="NZ_BAOB01000039.1"/>
</dbReference>
<dbReference type="OrthoDB" id="9781413at2"/>
<dbReference type="InterPro" id="IPR023214">
    <property type="entry name" value="HAD_sf"/>
</dbReference>
<accession>U3C3J5</accession>
<dbReference type="PANTHER" id="PTHR47267">
    <property type="match status" value="1"/>
</dbReference>
<protein>
    <recommendedName>
        <fullName evidence="8">Hydrolase</fullName>
    </recommendedName>
</protein>
<organism evidence="6 7">
    <name type="scientific">Vibrio azureus NBRC 104587</name>
    <dbReference type="NCBI Taxonomy" id="1219077"/>
    <lineage>
        <taxon>Bacteria</taxon>
        <taxon>Pseudomonadati</taxon>
        <taxon>Pseudomonadota</taxon>
        <taxon>Gammaproteobacteria</taxon>
        <taxon>Vibrionales</taxon>
        <taxon>Vibrionaceae</taxon>
        <taxon>Vibrio</taxon>
    </lineage>
</organism>
<keyword evidence="2" id="KW-0479">Metal-binding</keyword>
<dbReference type="InterPro" id="IPR000150">
    <property type="entry name" value="Cof"/>
</dbReference>
<keyword evidence="3" id="KW-0378">Hydrolase</keyword>
<dbReference type="PROSITE" id="PS01228">
    <property type="entry name" value="COF_1"/>
    <property type="match status" value="1"/>
</dbReference>
<dbReference type="PROSITE" id="PS01229">
    <property type="entry name" value="COF_2"/>
    <property type="match status" value="1"/>
</dbReference>
<gene>
    <name evidence="6" type="ORF">VAZ01S_035_00210</name>
</gene>
<dbReference type="STRING" id="1219077.VAZ01S_035_00210"/>
<reference evidence="6 7" key="1">
    <citation type="submission" date="2013-09" db="EMBL/GenBank/DDBJ databases">
        <title>Whole genome shotgun sequence of Vibrio azureus NBRC 104587.</title>
        <authorList>
            <person name="Isaki S."/>
            <person name="Hosoyama A."/>
            <person name="Numata M."/>
            <person name="Hashimoto M."/>
            <person name="Hosoyama Y."/>
            <person name="Tsuchikane K."/>
            <person name="Noguchi M."/>
            <person name="Hirakata S."/>
            <person name="Ichikawa N."/>
            <person name="Ohji S."/>
            <person name="Yamazoe A."/>
            <person name="Fujita N."/>
        </authorList>
    </citation>
    <scope>NUCLEOTIDE SEQUENCE [LARGE SCALE GENOMIC DNA]</scope>
    <source>
        <strain evidence="6 7">NBRC 104587</strain>
    </source>
</reference>
<evidence type="ECO:0008006" key="8">
    <source>
        <dbReference type="Google" id="ProtNLM"/>
    </source>
</evidence>
<comment type="similarity">
    <text evidence="5">Belongs to the HAD-like hydrolase superfamily. Cof family.</text>
</comment>
<name>U3C3J5_9VIBR</name>
<comment type="cofactor">
    <cofactor evidence="1">
        <name>Mg(2+)</name>
        <dbReference type="ChEBI" id="CHEBI:18420"/>
    </cofactor>
</comment>
<sequence>MPYKAIVSDLDGTLLNANGRLSDITKTVLTQLCDAGVEIVFATGRHPRDAKLVADSLGRNISIVGLNGALTWCGESQNIIDEQYISPEQIHKLLELVQGHDVHLSFFDRDGWKLLEENQMAKQYASFSGFPYKVITAEEISQLKINKLLLWKNQGIQFVEETIKQHLSGQLECYRTSEHQLEIGPANVSKASAATKLLAQKGISFQKQAMAFGDSLNDLPLLSQAAQGVIMRNAMPDLANQLSMLPIADCHSTDGVARFLQLKFDV</sequence>
<dbReference type="Pfam" id="PF08282">
    <property type="entry name" value="Hydrolase_3"/>
    <property type="match status" value="1"/>
</dbReference>
<dbReference type="PANTHER" id="PTHR47267:SF4">
    <property type="entry name" value="PYRIDOXAL PHOSPHATE PHOSPHATASE YIGL"/>
    <property type="match status" value="1"/>
</dbReference>
<evidence type="ECO:0000256" key="4">
    <source>
        <dbReference type="ARBA" id="ARBA00022842"/>
    </source>
</evidence>
<keyword evidence="4" id="KW-0460">Magnesium</keyword>
<evidence type="ECO:0000256" key="2">
    <source>
        <dbReference type="ARBA" id="ARBA00022723"/>
    </source>
</evidence>
<keyword evidence="7" id="KW-1185">Reference proteome</keyword>
<dbReference type="SUPFAM" id="SSF56784">
    <property type="entry name" value="HAD-like"/>
    <property type="match status" value="1"/>
</dbReference>
<dbReference type="GO" id="GO:0016791">
    <property type="term" value="F:phosphatase activity"/>
    <property type="evidence" value="ECO:0007669"/>
    <property type="project" value="UniProtKB-ARBA"/>
</dbReference>
<dbReference type="Proteomes" id="UP000016567">
    <property type="component" value="Unassembled WGS sequence"/>
</dbReference>
<dbReference type="Gene3D" id="3.40.50.1000">
    <property type="entry name" value="HAD superfamily/HAD-like"/>
    <property type="match status" value="1"/>
</dbReference>
<dbReference type="eggNOG" id="COG0561">
    <property type="taxonomic scope" value="Bacteria"/>
</dbReference>
<dbReference type="GO" id="GO:0000287">
    <property type="term" value="F:magnesium ion binding"/>
    <property type="evidence" value="ECO:0007669"/>
    <property type="project" value="UniProtKB-ARBA"/>
</dbReference>
<dbReference type="NCBIfam" id="TIGR00099">
    <property type="entry name" value="Cof-subfamily"/>
    <property type="match status" value="1"/>
</dbReference>
<evidence type="ECO:0000256" key="1">
    <source>
        <dbReference type="ARBA" id="ARBA00001946"/>
    </source>
</evidence>